<comment type="catalytic activity">
    <reaction evidence="6 7 10">
        <text>orotidine 5'-phosphate + H(+) = UMP + CO2</text>
        <dbReference type="Rhea" id="RHEA:11596"/>
        <dbReference type="ChEBI" id="CHEBI:15378"/>
        <dbReference type="ChEBI" id="CHEBI:16526"/>
        <dbReference type="ChEBI" id="CHEBI:57538"/>
        <dbReference type="ChEBI" id="CHEBI:57865"/>
        <dbReference type="EC" id="4.1.1.23"/>
    </reaction>
</comment>
<feature type="domain" description="Orotidine 5'-phosphate decarboxylase" evidence="11">
    <location>
        <begin position="7"/>
        <end position="224"/>
    </location>
</feature>
<evidence type="ECO:0000256" key="1">
    <source>
        <dbReference type="ARBA" id="ARBA00002356"/>
    </source>
</evidence>
<comment type="caution">
    <text evidence="7">Lacks conserved residue(s) required for the propagation of feature annotation.</text>
</comment>
<dbReference type="InterPro" id="IPR001754">
    <property type="entry name" value="OMPdeCOase_dom"/>
</dbReference>
<dbReference type="GO" id="GO:0004590">
    <property type="term" value="F:orotidine-5'-phosphate decarboxylase activity"/>
    <property type="evidence" value="ECO:0007669"/>
    <property type="project" value="UniProtKB-UniRule"/>
</dbReference>
<keyword evidence="5 7" id="KW-0456">Lyase</keyword>
<dbReference type="PROSITE" id="PS00156">
    <property type="entry name" value="OMPDECASE"/>
    <property type="match status" value="1"/>
</dbReference>
<dbReference type="PANTHER" id="PTHR32119:SF2">
    <property type="entry name" value="OROTIDINE 5'-PHOSPHATE DECARBOXYLASE"/>
    <property type="match status" value="1"/>
</dbReference>
<sequence length="239" mass="24598">MKTMAGQLIVGLDVSSRARAEEIVALLGDSVDFYKIGYQCFYGADGYNLGKALIAAGKKVFFDLKLLDIDNTVEKGVAAFAETGAAMLTVHAYPKTMRAAQKAAQGSSLTVLGVTVLTSMDDEDVKEAGYARDASGLVALRAQQAKEAGIGGIVASGQEAEMVRTIVGSKMAVVTPGIRPVGAELGDQKRAMTPVDALNAGASHLVVARPIIGAADPAAAAKAILAEMDGKTGQRVSVA</sequence>
<keyword evidence="4 7" id="KW-0665">Pyrimidine biosynthesis</keyword>
<accession>A0A934ITS9</accession>
<dbReference type="RefSeq" id="WP_198877797.1">
    <property type="nucleotide sequence ID" value="NZ_JAEKMH010000004.1"/>
</dbReference>
<dbReference type="EMBL" id="JAEKMH010000004">
    <property type="protein sequence ID" value="MBJ3786624.1"/>
    <property type="molecule type" value="Genomic_DNA"/>
</dbReference>
<evidence type="ECO:0000256" key="8">
    <source>
        <dbReference type="PIRSR" id="PIRSR614732-1"/>
    </source>
</evidence>
<dbReference type="GO" id="GO:0005829">
    <property type="term" value="C:cytosol"/>
    <property type="evidence" value="ECO:0007669"/>
    <property type="project" value="TreeGrafter"/>
</dbReference>
<dbReference type="PANTHER" id="PTHR32119">
    <property type="entry name" value="OROTIDINE 5'-PHOSPHATE DECARBOXYLASE"/>
    <property type="match status" value="1"/>
</dbReference>
<dbReference type="InterPro" id="IPR018089">
    <property type="entry name" value="OMPdecase_AS"/>
</dbReference>
<evidence type="ECO:0000256" key="9">
    <source>
        <dbReference type="PIRSR" id="PIRSR614732-2"/>
    </source>
</evidence>
<feature type="active site" description="For OMPdecase activity" evidence="8">
    <location>
        <position position="68"/>
    </location>
</feature>
<feature type="binding site" evidence="7 9">
    <location>
        <position position="118"/>
    </location>
    <ligand>
        <name>substrate</name>
    </ligand>
</feature>
<dbReference type="GO" id="GO:0006207">
    <property type="term" value="P:'de novo' pyrimidine nucleobase biosynthetic process"/>
    <property type="evidence" value="ECO:0007669"/>
    <property type="project" value="InterPro"/>
</dbReference>
<dbReference type="InterPro" id="IPR013785">
    <property type="entry name" value="Aldolase_TIM"/>
</dbReference>
<evidence type="ECO:0000256" key="10">
    <source>
        <dbReference type="RuleBase" id="RU000512"/>
    </source>
</evidence>
<dbReference type="GO" id="GO:0044205">
    <property type="term" value="P:'de novo' UMP biosynthetic process"/>
    <property type="evidence" value="ECO:0007669"/>
    <property type="project" value="UniProtKB-UniRule"/>
</dbReference>
<feature type="binding site" evidence="7 9">
    <location>
        <position position="13"/>
    </location>
    <ligand>
        <name>substrate</name>
    </ligand>
</feature>
<feature type="binding site" evidence="7 9">
    <location>
        <position position="209"/>
    </location>
    <ligand>
        <name>substrate</name>
    </ligand>
</feature>
<feature type="binding site" evidence="7 9">
    <location>
        <position position="35"/>
    </location>
    <ligand>
        <name>substrate</name>
    </ligand>
</feature>
<keyword evidence="13" id="KW-1185">Reference proteome</keyword>
<dbReference type="SUPFAM" id="SSF51366">
    <property type="entry name" value="Ribulose-phoshate binding barrel"/>
    <property type="match status" value="1"/>
</dbReference>
<feature type="active site" description="For OMPdecase activity" evidence="8">
    <location>
        <position position="63"/>
    </location>
</feature>
<dbReference type="InterPro" id="IPR014732">
    <property type="entry name" value="OMPdecase"/>
</dbReference>
<feature type="active site" description="Proton donor" evidence="7">
    <location>
        <position position="65"/>
    </location>
</feature>
<dbReference type="NCBIfam" id="TIGR01740">
    <property type="entry name" value="pyrF"/>
    <property type="match status" value="1"/>
</dbReference>
<dbReference type="CDD" id="cd04725">
    <property type="entry name" value="OMP_decarboxylase_like"/>
    <property type="match status" value="1"/>
</dbReference>
<reference evidence="12" key="1">
    <citation type="submission" date="2020-12" db="EMBL/GenBank/DDBJ databases">
        <title>Devosia sp. MSA67 isolated from Mo River.</title>
        <authorList>
            <person name="Ma F."/>
            <person name="Zi Z."/>
        </authorList>
    </citation>
    <scope>NUCLEOTIDE SEQUENCE</scope>
    <source>
        <strain evidence="12">MSA67</strain>
    </source>
</reference>
<evidence type="ECO:0000259" key="11">
    <source>
        <dbReference type="SMART" id="SM00934"/>
    </source>
</evidence>
<comment type="pathway">
    <text evidence="2 7 10">Pyrimidine metabolism; UMP biosynthesis via de novo pathway; UMP from orotate: step 2/2.</text>
</comment>
<dbReference type="SMART" id="SM00934">
    <property type="entry name" value="OMPdecase"/>
    <property type="match status" value="1"/>
</dbReference>
<dbReference type="Proteomes" id="UP000602124">
    <property type="component" value="Unassembled WGS sequence"/>
</dbReference>
<dbReference type="AlphaFoldDB" id="A0A934ITS9"/>
<evidence type="ECO:0000256" key="2">
    <source>
        <dbReference type="ARBA" id="ARBA00004861"/>
    </source>
</evidence>
<keyword evidence="3 7" id="KW-0210">Decarboxylase</keyword>
<evidence type="ECO:0000313" key="13">
    <source>
        <dbReference type="Proteomes" id="UP000602124"/>
    </source>
</evidence>
<feature type="binding site" evidence="9">
    <location>
        <position position="208"/>
    </location>
    <ligand>
        <name>substrate</name>
    </ligand>
</feature>
<feature type="binding site" evidence="7 9">
    <location>
        <position position="188"/>
    </location>
    <ligand>
        <name>substrate</name>
    </ligand>
</feature>
<feature type="active site" description="For OMPdecase activity" evidence="8">
    <location>
        <position position="65"/>
    </location>
</feature>
<name>A0A934ITS9_9HYPH</name>
<gene>
    <name evidence="7 12" type="primary">pyrF</name>
    <name evidence="12" type="ORF">JEQ47_18000</name>
</gene>
<dbReference type="HAMAP" id="MF_01200_B">
    <property type="entry name" value="OMPdecase_type1_B"/>
    <property type="match status" value="1"/>
</dbReference>
<feature type="binding site" evidence="7">
    <location>
        <begin position="63"/>
        <end position="72"/>
    </location>
    <ligand>
        <name>substrate</name>
    </ligand>
</feature>
<comment type="function">
    <text evidence="1 7">Catalyzes the decarboxylation of orotidine 5'-monophosphate (OMP) to uridine 5'-monophosphate (UMP).</text>
</comment>
<proteinExistence type="inferred from homology"/>
<evidence type="ECO:0000256" key="6">
    <source>
        <dbReference type="ARBA" id="ARBA00049157"/>
    </source>
</evidence>
<evidence type="ECO:0000256" key="3">
    <source>
        <dbReference type="ARBA" id="ARBA00022793"/>
    </source>
</evidence>
<dbReference type="InterPro" id="IPR011060">
    <property type="entry name" value="RibuloseP-bd_barrel"/>
</dbReference>
<evidence type="ECO:0000313" key="12">
    <source>
        <dbReference type="EMBL" id="MBJ3786624.1"/>
    </source>
</evidence>
<dbReference type="InterPro" id="IPR047596">
    <property type="entry name" value="OMPdecase_bac"/>
</dbReference>
<comment type="caution">
    <text evidence="12">The sequence shown here is derived from an EMBL/GenBank/DDBJ whole genome shotgun (WGS) entry which is preliminary data.</text>
</comment>
<evidence type="ECO:0000256" key="5">
    <source>
        <dbReference type="ARBA" id="ARBA00023239"/>
    </source>
</evidence>
<evidence type="ECO:0000256" key="7">
    <source>
        <dbReference type="HAMAP-Rule" id="MF_01200"/>
    </source>
</evidence>
<feature type="binding site" evidence="7 9">
    <location>
        <position position="179"/>
    </location>
    <ligand>
        <name>substrate</name>
    </ligand>
</feature>
<comment type="similarity">
    <text evidence="7">Belongs to the OMP decarboxylase family. Type 1 subfamily.</text>
</comment>
<protein>
    <recommendedName>
        <fullName evidence="7">Orotidine 5'-phosphate decarboxylase</fullName>
        <ecNumber evidence="7">4.1.1.23</ecNumber>
    </recommendedName>
    <alternativeName>
        <fullName evidence="7">OMP decarboxylase</fullName>
        <shortName evidence="7">OMPDCase</shortName>
        <shortName evidence="7">OMPdecase</shortName>
    </alternativeName>
</protein>
<dbReference type="Gene3D" id="3.20.20.70">
    <property type="entry name" value="Aldolase class I"/>
    <property type="match status" value="1"/>
</dbReference>
<comment type="subunit">
    <text evidence="7">Homodimer.</text>
</comment>
<evidence type="ECO:0000256" key="4">
    <source>
        <dbReference type="ARBA" id="ARBA00022975"/>
    </source>
</evidence>
<dbReference type="NCBIfam" id="NF001273">
    <property type="entry name" value="PRK00230.1"/>
    <property type="match status" value="1"/>
</dbReference>
<dbReference type="Pfam" id="PF00215">
    <property type="entry name" value="OMPdecase"/>
    <property type="match status" value="1"/>
</dbReference>
<organism evidence="12 13">
    <name type="scientific">Devosia sediminis</name>
    <dbReference type="NCBI Taxonomy" id="2798801"/>
    <lineage>
        <taxon>Bacteria</taxon>
        <taxon>Pseudomonadati</taxon>
        <taxon>Pseudomonadota</taxon>
        <taxon>Alphaproteobacteria</taxon>
        <taxon>Hyphomicrobiales</taxon>
        <taxon>Devosiaceae</taxon>
        <taxon>Devosia</taxon>
    </lineage>
</organism>
<dbReference type="EC" id="4.1.1.23" evidence="7"/>